<sequence>PEATPLRRPVTAAAAAVARAMLRRIGSHATEMERGVAAAASARARHVDPALRQAAQEQVGLAFAGWDRLLTRVALPAWRLGRWPGRLNAGVVSSLTELSRRDRLADGFGERLGERPACDLLEDPGAVDREVSLLAARLFHGPPPAGPGAPTPAWEAVSWSAYPAQIVDRLWRERAARLADALGGAAVPARGGERAPALGAVLLRLASDDGDFTDALAARLAAATARAEHDAEPVAPASTIAAAPLAFPAPPPPSGRELLAQHVAAAVCRTVVDTAGGAPALDWLDGPVLTVDGERAPDLSDVVLALVDEGDPEPLRGWLAEVGVHSEKLVRRV</sequence>
<keyword evidence="2" id="KW-1185">Reference proteome</keyword>
<feature type="non-terminal residue" evidence="1">
    <location>
        <position position="1"/>
    </location>
</feature>
<organism evidence="1 2">
    <name type="scientific">Streptomyces bohaiensis</name>
    <dbReference type="NCBI Taxonomy" id="1431344"/>
    <lineage>
        <taxon>Bacteria</taxon>
        <taxon>Bacillati</taxon>
        <taxon>Actinomycetota</taxon>
        <taxon>Actinomycetes</taxon>
        <taxon>Kitasatosporales</taxon>
        <taxon>Streptomycetaceae</taxon>
        <taxon>Streptomyces</taxon>
    </lineage>
</organism>
<gene>
    <name evidence="1" type="ORF">HCN52_24555</name>
</gene>
<evidence type="ECO:0000313" key="1">
    <source>
        <dbReference type="EMBL" id="NJQ18008.1"/>
    </source>
</evidence>
<reference evidence="1 2" key="1">
    <citation type="submission" date="2020-03" db="EMBL/GenBank/DDBJ databases">
        <title>Draft genome of Streptomyces sp. ventii, isolated from the Axial Seamount in the Pacific Ocean, and resequencing of the two type strains Streptomyces lonarensis strain NCL 716 and Streptomyces bohaiensis strain 11A07.</title>
        <authorList>
            <person name="Loughran R.M."/>
            <person name="Pfannmuller K.M."/>
            <person name="Wasson B.J."/>
            <person name="Deadmond M.C."/>
            <person name="Paddock B.E."/>
            <person name="Koyack M.J."/>
            <person name="Gallegos D.A."/>
            <person name="Mitchell E.A."/>
            <person name="Ushijima B."/>
            <person name="Saw J.H."/>
            <person name="Mcphail K.L."/>
            <person name="Videau P."/>
        </authorList>
    </citation>
    <scope>NUCLEOTIDE SEQUENCE [LARGE SCALE GENOMIC DNA]</scope>
    <source>
        <strain evidence="1 2">11A07</strain>
    </source>
</reference>
<comment type="caution">
    <text evidence="1">The sequence shown here is derived from an EMBL/GenBank/DDBJ whole genome shotgun (WGS) entry which is preliminary data.</text>
</comment>
<name>A0ABX1CG30_9ACTN</name>
<protein>
    <submittedName>
        <fullName evidence="1">Uncharacterized protein</fullName>
    </submittedName>
</protein>
<evidence type="ECO:0000313" key="2">
    <source>
        <dbReference type="Proteomes" id="UP000727056"/>
    </source>
</evidence>
<dbReference type="Proteomes" id="UP000727056">
    <property type="component" value="Unassembled WGS sequence"/>
</dbReference>
<dbReference type="EMBL" id="JAAVJC010000541">
    <property type="protein sequence ID" value="NJQ18008.1"/>
    <property type="molecule type" value="Genomic_DNA"/>
</dbReference>
<accession>A0ABX1CG30</accession>
<proteinExistence type="predicted"/>